<evidence type="ECO:0008006" key="8">
    <source>
        <dbReference type="Google" id="ProtNLM"/>
    </source>
</evidence>
<organism evidence="6 7">
    <name type="scientific">Fomitopsis schrenkii</name>
    <name type="common">Brown rot fungus</name>
    <dbReference type="NCBI Taxonomy" id="2126942"/>
    <lineage>
        <taxon>Eukaryota</taxon>
        <taxon>Fungi</taxon>
        <taxon>Dikarya</taxon>
        <taxon>Basidiomycota</taxon>
        <taxon>Agaricomycotina</taxon>
        <taxon>Agaricomycetes</taxon>
        <taxon>Polyporales</taxon>
        <taxon>Fomitopsis</taxon>
    </lineage>
</organism>
<dbReference type="HOGENOM" id="CLU_008964_5_0_1"/>
<dbReference type="Pfam" id="PF00350">
    <property type="entry name" value="Dynamin_N"/>
    <property type="match status" value="1"/>
</dbReference>
<keyword evidence="1" id="KW-0547">Nucleotide-binding</keyword>
<name>S8EXQ4_FOMSC</name>
<proteinExistence type="predicted"/>
<protein>
    <recommendedName>
        <fullName evidence="8">Dynamin protein dnm1</fullName>
    </recommendedName>
</protein>
<evidence type="ECO:0000313" key="6">
    <source>
        <dbReference type="EMBL" id="EPS94340.1"/>
    </source>
</evidence>
<evidence type="ECO:0000259" key="4">
    <source>
        <dbReference type="PROSITE" id="PS51388"/>
    </source>
</evidence>
<sequence length="761" mass="83100">MPQLAVVGSQSAGKSSVLETIVGRDFLPRGQGIVTRRPLVLQLIHTPVPEPAPAYTEWGQFLHVDKRFTDFNEIRREIEQETFRVAGQNKGISKLPIHLRIYSPDVLDLTLVDLPGLTKIPVGDQPSDIEKQIRSLVLDYITKPNCIILAVSAANVDLANSESLKLARSVDPQGRRTIGVLTKIDLMDAGTNALDILTGRVYPLKLGFIGVMCRSQQDINSGKQLSDAIDTEAEFFRGHAAYRNIAHKNGTRYLAKTLNQVLLNHIRDKLPDMKARLNTLMGQAQQELNSFGDAAVYGDKNQQGALVLRLMTQFARDFIASIDGTSVDISTKELSGGARIYYIFNDVFGTALNSIDSTQNLDSQDIRTAIRNSTGPRPSLFVPEIAFDLLVKPQIKLLEAPSLRCVELVYEELVKICHNCTSAELQRFPRLHAQLIEVVSELLRERLSPTTEYTQSLIDIQTAYINTNHPAFITGSAMASQAPAVAPPKQEFRRPSSAQSINGVVSPDEDEDTSEEASGANGAVSRDGRSVSSTVHDRARTIASPNDAPRMPGSPTLHHHHHHGTVRSQSAQPGAGGAAQGTAKETFLNYFFGQNGPGPISGATAERGAGVTLIGRDVNGSDPALNSGLMAGKRTIEGNNAAFDMKSLGKHIEAASDKGPQLTPREEMETNLIRSLIASYFNIVRQTIQDLVPKAVMHLLVNNTSQQVQNRLVATLYKPDLFGELLNEDETLVAERARVKALLDAYKDAFKTLSEVTLKSS</sequence>
<dbReference type="InterPro" id="IPR022812">
    <property type="entry name" value="Dynamin"/>
</dbReference>
<dbReference type="PRINTS" id="PR00195">
    <property type="entry name" value="DYNAMIN"/>
</dbReference>
<dbReference type="GO" id="GO:0006897">
    <property type="term" value="P:endocytosis"/>
    <property type="evidence" value="ECO:0007669"/>
    <property type="project" value="TreeGrafter"/>
</dbReference>
<dbReference type="FunCoup" id="S8EXQ4">
    <property type="interactions" value="673"/>
</dbReference>
<gene>
    <name evidence="6" type="ORF">FOMPIDRAFT_1026234</name>
</gene>
<feature type="domain" description="GED" evidence="4">
    <location>
        <begin position="670"/>
        <end position="761"/>
    </location>
</feature>
<dbReference type="InterPro" id="IPR000375">
    <property type="entry name" value="Dynamin_stalk"/>
</dbReference>
<dbReference type="GO" id="GO:0048312">
    <property type="term" value="P:intracellular distribution of mitochondria"/>
    <property type="evidence" value="ECO:0007669"/>
    <property type="project" value="TreeGrafter"/>
</dbReference>
<dbReference type="GO" id="GO:0008017">
    <property type="term" value="F:microtubule binding"/>
    <property type="evidence" value="ECO:0007669"/>
    <property type="project" value="TreeGrafter"/>
</dbReference>
<dbReference type="GO" id="GO:0016559">
    <property type="term" value="P:peroxisome fission"/>
    <property type="evidence" value="ECO:0007669"/>
    <property type="project" value="TreeGrafter"/>
</dbReference>
<dbReference type="GO" id="GO:0016020">
    <property type="term" value="C:membrane"/>
    <property type="evidence" value="ECO:0007669"/>
    <property type="project" value="TreeGrafter"/>
</dbReference>
<dbReference type="InterPro" id="IPR020850">
    <property type="entry name" value="GED_dom"/>
</dbReference>
<dbReference type="GO" id="GO:0005874">
    <property type="term" value="C:microtubule"/>
    <property type="evidence" value="ECO:0007669"/>
    <property type="project" value="TreeGrafter"/>
</dbReference>
<dbReference type="SMART" id="SM00302">
    <property type="entry name" value="GED"/>
    <property type="match status" value="1"/>
</dbReference>
<dbReference type="Proteomes" id="UP000015241">
    <property type="component" value="Unassembled WGS sequence"/>
</dbReference>
<dbReference type="GO" id="GO:0005777">
    <property type="term" value="C:peroxisome"/>
    <property type="evidence" value="ECO:0007669"/>
    <property type="project" value="TreeGrafter"/>
</dbReference>
<dbReference type="GO" id="GO:0000266">
    <property type="term" value="P:mitochondrial fission"/>
    <property type="evidence" value="ECO:0007669"/>
    <property type="project" value="TreeGrafter"/>
</dbReference>
<dbReference type="AlphaFoldDB" id="S8EXQ4"/>
<dbReference type="PANTHER" id="PTHR11566:SF235">
    <property type="entry name" value="DYNAMIN-RELATED PROTEIN DNM1"/>
    <property type="match status" value="1"/>
</dbReference>
<evidence type="ECO:0000313" key="7">
    <source>
        <dbReference type="Proteomes" id="UP000015241"/>
    </source>
</evidence>
<dbReference type="SUPFAM" id="SSF52540">
    <property type="entry name" value="P-loop containing nucleoside triphosphate hydrolases"/>
    <property type="match status" value="1"/>
</dbReference>
<dbReference type="InParanoid" id="S8EXQ4"/>
<reference evidence="6 7" key="1">
    <citation type="journal article" date="2012" name="Science">
        <title>The Paleozoic origin of enzymatic lignin decomposition reconstructed from 31 fungal genomes.</title>
        <authorList>
            <person name="Floudas D."/>
            <person name="Binder M."/>
            <person name="Riley R."/>
            <person name="Barry K."/>
            <person name="Blanchette R.A."/>
            <person name="Henrissat B."/>
            <person name="Martinez A.T."/>
            <person name="Otillar R."/>
            <person name="Spatafora J.W."/>
            <person name="Yadav J.S."/>
            <person name="Aerts A."/>
            <person name="Benoit I."/>
            <person name="Boyd A."/>
            <person name="Carlson A."/>
            <person name="Copeland A."/>
            <person name="Coutinho P.M."/>
            <person name="de Vries R.P."/>
            <person name="Ferreira P."/>
            <person name="Findley K."/>
            <person name="Foster B."/>
            <person name="Gaskell J."/>
            <person name="Glotzer D."/>
            <person name="Gorecki P."/>
            <person name="Heitman J."/>
            <person name="Hesse C."/>
            <person name="Hori C."/>
            <person name="Igarashi K."/>
            <person name="Jurgens J.A."/>
            <person name="Kallen N."/>
            <person name="Kersten P."/>
            <person name="Kohler A."/>
            <person name="Kuees U."/>
            <person name="Kumar T.K.A."/>
            <person name="Kuo A."/>
            <person name="LaButti K."/>
            <person name="Larrondo L.F."/>
            <person name="Lindquist E."/>
            <person name="Ling A."/>
            <person name="Lombard V."/>
            <person name="Lucas S."/>
            <person name="Lundell T."/>
            <person name="Martin R."/>
            <person name="McLaughlin D.J."/>
            <person name="Morgenstern I."/>
            <person name="Morin E."/>
            <person name="Murat C."/>
            <person name="Nagy L.G."/>
            <person name="Nolan M."/>
            <person name="Ohm R.A."/>
            <person name="Patyshakuliyeva A."/>
            <person name="Rokas A."/>
            <person name="Ruiz-Duenas F.J."/>
            <person name="Sabat G."/>
            <person name="Salamov A."/>
            <person name="Samejima M."/>
            <person name="Schmutz J."/>
            <person name="Slot J.C."/>
            <person name="St John F."/>
            <person name="Stenlid J."/>
            <person name="Sun H."/>
            <person name="Sun S."/>
            <person name="Syed K."/>
            <person name="Tsang A."/>
            <person name="Wiebenga A."/>
            <person name="Young D."/>
            <person name="Pisabarro A."/>
            <person name="Eastwood D.C."/>
            <person name="Martin F."/>
            <person name="Cullen D."/>
            <person name="Grigoriev I.V."/>
            <person name="Hibbett D.S."/>
        </authorList>
    </citation>
    <scope>NUCLEOTIDE SEQUENCE</scope>
    <source>
        <strain evidence="7">FP-58527</strain>
    </source>
</reference>
<evidence type="ECO:0000256" key="2">
    <source>
        <dbReference type="ARBA" id="ARBA00023134"/>
    </source>
</evidence>
<dbReference type="STRING" id="743788.S8EXQ4"/>
<dbReference type="GO" id="GO:0005739">
    <property type="term" value="C:mitochondrion"/>
    <property type="evidence" value="ECO:0007669"/>
    <property type="project" value="TreeGrafter"/>
</dbReference>
<dbReference type="OrthoDB" id="5061070at2759"/>
<dbReference type="InterPro" id="IPR027417">
    <property type="entry name" value="P-loop_NTPase"/>
</dbReference>
<dbReference type="Gene3D" id="1.20.120.1240">
    <property type="entry name" value="Dynamin, middle domain"/>
    <property type="match status" value="1"/>
</dbReference>
<evidence type="ECO:0000259" key="5">
    <source>
        <dbReference type="PROSITE" id="PS51718"/>
    </source>
</evidence>
<dbReference type="eggNOG" id="KOG0446">
    <property type="taxonomic scope" value="Eukaryota"/>
</dbReference>
<keyword evidence="2" id="KW-0342">GTP-binding</keyword>
<dbReference type="Pfam" id="PF01031">
    <property type="entry name" value="Dynamin_M"/>
    <property type="match status" value="1"/>
</dbReference>
<accession>S8EXQ4</accession>
<dbReference type="InterPro" id="IPR030381">
    <property type="entry name" value="G_DYNAMIN_dom"/>
</dbReference>
<dbReference type="Pfam" id="PF02212">
    <property type="entry name" value="GED"/>
    <property type="match status" value="1"/>
</dbReference>
<dbReference type="SMART" id="SM00053">
    <property type="entry name" value="DYNc"/>
    <property type="match status" value="1"/>
</dbReference>
<keyword evidence="7" id="KW-1185">Reference proteome</keyword>
<dbReference type="FunFam" id="3.40.50.300:FF:001027">
    <property type="entry name" value="dynamin-related protein 3A"/>
    <property type="match status" value="1"/>
</dbReference>
<dbReference type="GO" id="GO:0005525">
    <property type="term" value="F:GTP binding"/>
    <property type="evidence" value="ECO:0007669"/>
    <property type="project" value="InterPro"/>
</dbReference>
<feature type="region of interest" description="Disordered" evidence="3">
    <location>
        <begin position="483"/>
        <end position="580"/>
    </location>
</feature>
<dbReference type="CDD" id="cd08771">
    <property type="entry name" value="DLP_1"/>
    <property type="match status" value="1"/>
</dbReference>
<feature type="domain" description="Dynamin-type G" evidence="5">
    <location>
        <begin position="1"/>
        <end position="271"/>
    </location>
</feature>
<dbReference type="PROSITE" id="PS51718">
    <property type="entry name" value="G_DYNAMIN_2"/>
    <property type="match status" value="1"/>
</dbReference>
<dbReference type="GO" id="GO:0003924">
    <property type="term" value="F:GTPase activity"/>
    <property type="evidence" value="ECO:0007669"/>
    <property type="project" value="InterPro"/>
</dbReference>
<dbReference type="Gene3D" id="3.40.50.300">
    <property type="entry name" value="P-loop containing nucleotide triphosphate hydrolases"/>
    <property type="match status" value="1"/>
</dbReference>
<dbReference type="InterPro" id="IPR001401">
    <property type="entry name" value="Dynamin_GTPase"/>
</dbReference>
<dbReference type="InterPro" id="IPR045063">
    <property type="entry name" value="Dynamin_N"/>
</dbReference>
<evidence type="ECO:0000256" key="1">
    <source>
        <dbReference type="ARBA" id="ARBA00022741"/>
    </source>
</evidence>
<dbReference type="EMBL" id="KE504236">
    <property type="protein sequence ID" value="EPS94340.1"/>
    <property type="molecule type" value="Genomic_DNA"/>
</dbReference>
<dbReference type="InterPro" id="IPR003130">
    <property type="entry name" value="GED"/>
</dbReference>
<dbReference type="PROSITE" id="PS51388">
    <property type="entry name" value="GED"/>
    <property type="match status" value="1"/>
</dbReference>
<evidence type="ECO:0000256" key="3">
    <source>
        <dbReference type="SAM" id="MobiDB-lite"/>
    </source>
</evidence>
<dbReference type="PANTHER" id="PTHR11566">
    <property type="entry name" value="DYNAMIN"/>
    <property type="match status" value="1"/>
</dbReference>